<dbReference type="FunFam" id="3.40.50.720:FF:000026">
    <property type="entry name" value="Glyoxylate/hydroxypyruvate reductase B"/>
    <property type="match status" value="1"/>
</dbReference>
<evidence type="ECO:0000256" key="2">
    <source>
        <dbReference type="RuleBase" id="RU003719"/>
    </source>
</evidence>
<keyword evidence="6" id="KW-1185">Reference proteome</keyword>
<dbReference type="InterPro" id="IPR006139">
    <property type="entry name" value="D-isomer_2_OHA_DH_cat_dom"/>
</dbReference>
<dbReference type="OrthoDB" id="9991913at2759"/>
<dbReference type="GO" id="GO:0030267">
    <property type="term" value="F:glyoxylate reductase (NADPH) activity"/>
    <property type="evidence" value="ECO:0007669"/>
    <property type="project" value="TreeGrafter"/>
</dbReference>
<dbReference type="Pfam" id="PF00389">
    <property type="entry name" value="2-Hacid_dh"/>
    <property type="match status" value="1"/>
</dbReference>
<feature type="domain" description="D-isomer specific 2-hydroxyacid dehydrogenase NAD-binding" evidence="4">
    <location>
        <begin position="115"/>
        <end position="294"/>
    </location>
</feature>
<dbReference type="Pfam" id="PF02826">
    <property type="entry name" value="2-Hacid_dh_C"/>
    <property type="match status" value="1"/>
</dbReference>
<evidence type="ECO:0000256" key="1">
    <source>
        <dbReference type="ARBA" id="ARBA00023002"/>
    </source>
</evidence>
<sequence>MAAQPRKRIFVTQRLTDNTQKRLESLTQYDVDQWETGPLSHEELLKCVKGVHGIFCLSSNEINKEVMEAAGDSLKVISTMSVGHNHIDLVEAKKRGIVVGYTPDVLTDAVADLAMALVLMVSRRLVEAVETAKTGGWITMQPNFLLGHQLTGKTAGIIGLGRIGEGLATRLRAFGVKKILYNGRRPKPDVALRAHANYVDLDVLLRESDVVALCCSLNDSTFHLFDYSAFRQMKPSAIIVNVARGEVIKQEDLVAALSNGIIAGAGLDVVTPEPLPVDHPLYKFKNCIVLPHIASATVETRDAMGNLAIDHVVAGIEGQPLQYALDI</sequence>
<comment type="similarity">
    <text evidence="2">Belongs to the D-isomer specific 2-hydroxyacid dehydrogenase family.</text>
</comment>
<protein>
    <submittedName>
        <fullName evidence="5">Glyoxylate reductase</fullName>
    </submittedName>
</protein>
<dbReference type="SUPFAM" id="SSF52283">
    <property type="entry name" value="Formate/glycerate dehydrogenase catalytic domain-like"/>
    <property type="match status" value="1"/>
</dbReference>
<dbReference type="Proteomes" id="UP000268162">
    <property type="component" value="Unassembled WGS sequence"/>
</dbReference>
<keyword evidence="1 2" id="KW-0560">Oxidoreductase</keyword>
<evidence type="ECO:0000259" key="3">
    <source>
        <dbReference type="Pfam" id="PF00389"/>
    </source>
</evidence>
<dbReference type="CDD" id="cd05301">
    <property type="entry name" value="GDH"/>
    <property type="match status" value="1"/>
</dbReference>
<name>A0A4Q0A1C7_9FUNG</name>
<proteinExistence type="inferred from homology"/>
<gene>
    <name evidence="5" type="ORF">BJ085DRAFT_36764</name>
</gene>
<organism evidence="5 6">
    <name type="scientific">Dimargaris cristalligena</name>
    <dbReference type="NCBI Taxonomy" id="215637"/>
    <lineage>
        <taxon>Eukaryota</taxon>
        <taxon>Fungi</taxon>
        <taxon>Fungi incertae sedis</taxon>
        <taxon>Zoopagomycota</taxon>
        <taxon>Kickxellomycotina</taxon>
        <taxon>Dimargaritomycetes</taxon>
        <taxon>Dimargaritales</taxon>
        <taxon>Dimargaritaceae</taxon>
        <taxon>Dimargaris</taxon>
    </lineage>
</organism>
<reference evidence="6" key="1">
    <citation type="journal article" date="2018" name="Nat. Microbiol.">
        <title>Leveraging single-cell genomics to expand the fungal tree of life.</title>
        <authorList>
            <person name="Ahrendt S.R."/>
            <person name="Quandt C.A."/>
            <person name="Ciobanu D."/>
            <person name="Clum A."/>
            <person name="Salamov A."/>
            <person name="Andreopoulos B."/>
            <person name="Cheng J.F."/>
            <person name="Woyke T."/>
            <person name="Pelin A."/>
            <person name="Henrissat B."/>
            <person name="Reynolds N.K."/>
            <person name="Benny G.L."/>
            <person name="Smith M.E."/>
            <person name="James T.Y."/>
            <person name="Grigoriev I.V."/>
        </authorList>
    </citation>
    <scope>NUCLEOTIDE SEQUENCE [LARGE SCALE GENOMIC DNA]</scope>
    <source>
        <strain evidence="6">RSA 468</strain>
    </source>
</reference>
<evidence type="ECO:0000313" key="5">
    <source>
        <dbReference type="EMBL" id="RKP39883.1"/>
    </source>
</evidence>
<dbReference type="AlphaFoldDB" id="A0A4Q0A1C7"/>
<feature type="domain" description="D-isomer specific 2-hydroxyacid dehydrogenase catalytic" evidence="3">
    <location>
        <begin position="10"/>
        <end position="324"/>
    </location>
</feature>
<dbReference type="PANTHER" id="PTHR10996">
    <property type="entry name" value="2-HYDROXYACID DEHYDROGENASE-RELATED"/>
    <property type="match status" value="1"/>
</dbReference>
<dbReference type="STRING" id="215637.A0A4Q0A1C7"/>
<dbReference type="InterPro" id="IPR006140">
    <property type="entry name" value="D-isomer_DH_NAD-bd"/>
</dbReference>
<dbReference type="GO" id="GO:0016618">
    <property type="term" value="F:hydroxypyruvate reductase [NAD(P)H] activity"/>
    <property type="evidence" value="ECO:0007669"/>
    <property type="project" value="TreeGrafter"/>
</dbReference>
<dbReference type="InterPro" id="IPR036291">
    <property type="entry name" value="NAD(P)-bd_dom_sf"/>
</dbReference>
<evidence type="ECO:0000313" key="6">
    <source>
        <dbReference type="Proteomes" id="UP000268162"/>
    </source>
</evidence>
<dbReference type="EMBL" id="ML002238">
    <property type="protein sequence ID" value="RKP39883.1"/>
    <property type="molecule type" value="Genomic_DNA"/>
</dbReference>
<dbReference type="Gene3D" id="3.40.50.720">
    <property type="entry name" value="NAD(P)-binding Rossmann-like Domain"/>
    <property type="match status" value="2"/>
</dbReference>
<dbReference type="GO" id="GO:0005829">
    <property type="term" value="C:cytosol"/>
    <property type="evidence" value="ECO:0007669"/>
    <property type="project" value="TreeGrafter"/>
</dbReference>
<dbReference type="GO" id="GO:0051287">
    <property type="term" value="F:NAD binding"/>
    <property type="evidence" value="ECO:0007669"/>
    <property type="project" value="InterPro"/>
</dbReference>
<evidence type="ECO:0000259" key="4">
    <source>
        <dbReference type="Pfam" id="PF02826"/>
    </source>
</evidence>
<dbReference type="PANTHER" id="PTHR10996:SF277">
    <property type="entry name" value="GLYOXYLATE REDUCTASE_HYDROXYPYRUVATE REDUCTASE"/>
    <property type="match status" value="1"/>
</dbReference>
<dbReference type="InterPro" id="IPR050223">
    <property type="entry name" value="D-isomer_2-hydroxyacid_DH"/>
</dbReference>
<dbReference type="SUPFAM" id="SSF51735">
    <property type="entry name" value="NAD(P)-binding Rossmann-fold domains"/>
    <property type="match status" value="1"/>
</dbReference>
<accession>A0A4Q0A1C7</accession>